<evidence type="ECO:0000256" key="4">
    <source>
        <dbReference type="ARBA" id="ARBA00023136"/>
    </source>
</evidence>
<protein>
    <submittedName>
        <fullName evidence="9">TM2 domain protein</fullName>
    </submittedName>
</protein>
<feature type="domain" description="DUF1707" evidence="8">
    <location>
        <begin position="19"/>
        <end position="70"/>
    </location>
</feature>
<dbReference type="KEGG" id="ahg:AHOG_18970"/>
<evidence type="ECO:0000256" key="5">
    <source>
        <dbReference type="SAM" id="MobiDB-lite"/>
    </source>
</evidence>
<accession>A0A221W764</accession>
<dbReference type="Proteomes" id="UP000204221">
    <property type="component" value="Chromosome"/>
</dbReference>
<organism evidence="9 10">
    <name type="scientific">Actinoalloteichus hoggarensis</name>
    <dbReference type="NCBI Taxonomy" id="1470176"/>
    <lineage>
        <taxon>Bacteria</taxon>
        <taxon>Bacillati</taxon>
        <taxon>Actinomycetota</taxon>
        <taxon>Actinomycetes</taxon>
        <taxon>Pseudonocardiales</taxon>
        <taxon>Pseudonocardiaceae</taxon>
        <taxon>Actinoalloteichus</taxon>
    </lineage>
</organism>
<evidence type="ECO:0000256" key="3">
    <source>
        <dbReference type="ARBA" id="ARBA00022989"/>
    </source>
</evidence>
<evidence type="ECO:0000259" key="8">
    <source>
        <dbReference type="Pfam" id="PF08044"/>
    </source>
</evidence>
<dbReference type="Pfam" id="PF05154">
    <property type="entry name" value="TM2"/>
    <property type="match status" value="1"/>
</dbReference>
<dbReference type="Pfam" id="PF08044">
    <property type="entry name" value="DUF1707"/>
    <property type="match status" value="1"/>
</dbReference>
<sequence>MDGRYGDPVAGADNLHQKRIGTTERESAVSALGIHLSEGRLSLEEYEQRLTNTMDAKTNGQLLAVFTDLPAPHPVLPGVPTLRPPTLRGPSAPPATDDVVYSSKSKIAAGVLQLVPSLGIGRFYTGHVGIGLAQLLLTPVFGIGVLWCWIDGILLIANGGRDRNGLRLRD</sequence>
<evidence type="ECO:0000259" key="7">
    <source>
        <dbReference type="Pfam" id="PF05154"/>
    </source>
</evidence>
<dbReference type="EMBL" id="CP022521">
    <property type="protein sequence ID" value="ASO21419.1"/>
    <property type="molecule type" value="Genomic_DNA"/>
</dbReference>
<name>A0A221W764_9PSEU</name>
<evidence type="ECO:0000313" key="10">
    <source>
        <dbReference type="Proteomes" id="UP000204221"/>
    </source>
</evidence>
<feature type="region of interest" description="Disordered" evidence="5">
    <location>
        <begin position="1"/>
        <end position="21"/>
    </location>
</feature>
<feature type="domain" description="TM2" evidence="7">
    <location>
        <begin position="103"/>
        <end position="153"/>
    </location>
</feature>
<keyword evidence="4 6" id="KW-0472">Membrane</keyword>
<dbReference type="InterPro" id="IPR012551">
    <property type="entry name" value="DUF1707_SHOCT-like"/>
</dbReference>
<evidence type="ECO:0000256" key="6">
    <source>
        <dbReference type="SAM" id="Phobius"/>
    </source>
</evidence>
<evidence type="ECO:0000313" key="9">
    <source>
        <dbReference type="EMBL" id="ASO21419.1"/>
    </source>
</evidence>
<dbReference type="InterPro" id="IPR007829">
    <property type="entry name" value="TM2"/>
</dbReference>
<evidence type="ECO:0000256" key="1">
    <source>
        <dbReference type="ARBA" id="ARBA00004141"/>
    </source>
</evidence>
<evidence type="ECO:0000256" key="2">
    <source>
        <dbReference type="ARBA" id="ARBA00022692"/>
    </source>
</evidence>
<proteinExistence type="predicted"/>
<keyword evidence="2 6" id="KW-0812">Transmembrane</keyword>
<comment type="subcellular location">
    <subcellularLocation>
        <location evidence="1">Membrane</location>
        <topology evidence="1">Multi-pass membrane protein</topology>
    </subcellularLocation>
</comment>
<dbReference type="GO" id="GO:0016020">
    <property type="term" value="C:membrane"/>
    <property type="evidence" value="ECO:0007669"/>
    <property type="project" value="UniProtKB-SubCell"/>
</dbReference>
<keyword evidence="3 6" id="KW-1133">Transmembrane helix</keyword>
<keyword evidence="10" id="KW-1185">Reference proteome</keyword>
<feature type="transmembrane region" description="Helical" evidence="6">
    <location>
        <begin position="136"/>
        <end position="157"/>
    </location>
</feature>
<gene>
    <name evidence="9" type="ORF">AHOG_18970</name>
</gene>
<dbReference type="AlphaFoldDB" id="A0A221W764"/>
<reference evidence="9 10" key="1">
    <citation type="submission" date="2017-07" db="EMBL/GenBank/DDBJ databases">
        <title>Complete genome sequence of Actinoalloteichus hoggarensis DSM 45943, type strain of Actinoalloteichus hoggarensis.</title>
        <authorList>
            <person name="Ruckert C."/>
            <person name="Nouioui I."/>
            <person name="Willmese J."/>
            <person name="van Wezel G."/>
            <person name="Klenk H.-P."/>
            <person name="Kalinowski J."/>
            <person name="Zotchev S.B."/>
        </authorList>
    </citation>
    <scope>NUCLEOTIDE SEQUENCE [LARGE SCALE GENOMIC DNA]</scope>
    <source>
        <strain evidence="9 10">DSM 45943</strain>
    </source>
</reference>